<dbReference type="Pfam" id="PF04542">
    <property type="entry name" value="Sigma70_r2"/>
    <property type="match status" value="1"/>
</dbReference>
<dbReference type="InterPro" id="IPR013249">
    <property type="entry name" value="RNA_pol_sigma70_r4_t2"/>
</dbReference>
<keyword evidence="3" id="KW-0731">Sigma factor</keyword>
<dbReference type="InterPro" id="IPR036388">
    <property type="entry name" value="WH-like_DNA-bd_sf"/>
</dbReference>
<evidence type="ECO:0000313" key="8">
    <source>
        <dbReference type="Proteomes" id="UP001225906"/>
    </source>
</evidence>
<name>A0ABT9JXR2_9PROT</name>
<evidence type="ECO:0000256" key="3">
    <source>
        <dbReference type="ARBA" id="ARBA00023082"/>
    </source>
</evidence>
<dbReference type="InterPro" id="IPR007627">
    <property type="entry name" value="RNA_pol_sigma70_r2"/>
</dbReference>
<dbReference type="PANTHER" id="PTHR43133:SF63">
    <property type="entry name" value="RNA POLYMERASE SIGMA FACTOR FECI-RELATED"/>
    <property type="match status" value="1"/>
</dbReference>
<dbReference type="RefSeq" id="WP_306390465.1">
    <property type="nucleotide sequence ID" value="NZ_JAVCAP010000031.1"/>
</dbReference>
<evidence type="ECO:0000259" key="5">
    <source>
        <dbReference type="Pfam" id="PF04542"/>
    </source>
</evidence>
<dbReference type="PANTHER" id="PTHR43133">
    <property type="entry name" value="RNA POLYMERASE ECF-TYPE SIGMA FACTO"/>
    <property type="match status" value="1"/>
</dbReference>
<keyword evidence="2" id="KW-0805">Transcription regulation</keyword>
<dbReference type="Pfam" id="PF08281">
    <property type="entry name" value="Sigma70_r4_2"/>
    <property type="match status" value="1"/>
</dbReference>
<dbReference type="Gene3D" id="1.10.10.10">
    <property type="entry name" value="Winged helix-like DNA-binding domain superfamily/Winged helix DNA-binding domain"/>
    <property type="match status" value="1"/>
</dbReference>
<evidence type="ECO:0000313" key="7">
    <source>
        <dbReference type="EMBL" id="MDP8568720.1"/>
    </source>
</evidence>
<feature type="domain" description="RNA polymerase sigma-70 region 2" evidence="5">
    <location>
        <begin position="13"/>
        <end position="79"/>
    </location>
</feature>
<evidence type="ECO:0000256" key="2">
    <source>
        <dbReference type="ARBA" id="ARBA00023015"/>
    </source>
</evidence>
<evidence type="ECO:0000256" key="1">
    <source>
        <dbReference type="ARBA" id="ARBA00010641"/>
    </source>
</evidence>
<dbReference type="InterPro" id="IPR013324">
    <property type="entry name" value="RNA_pol_sigma_r3/r4-like"/>
</dbReference>
<dbReference type="NCBIfam" id="TIGR02937">
    <property type="entry name" value="sigma70-ECF"/>
    <property type="match status" value="1"/>
</dbReference>
<reference evidence="8" key="1">
    <citation type="journal article" date="2019" name="Int. J. Syst. Evol. Microbiol.">
        <title>The Global Catalogue of Microorganisms (GCM) 10K type strain sequencing project: providing services to taxonomists for standard genome sequencing and annotation.</title>
        <authorList>
            <consortium name="The Broad Institute Genomics Platform"/>
            <consortium name="The Broad Institute Genome Sequencing Center for Infectious Disease"/>
            <person name="Wu L."/>
            <person name="Ma J."/>
        </authorList>
    </citation>
    <scope>NUCLEOTIDE SEQUENCE [LARGE SCALE GENOMIC DNA]</scope>
    <source>
        <strain evidence="8">VKM B-3159</strain>
    </source>
</reference>
<feature type="domain" description="RNA polymerase sigma factor 70 region 4 type 2" evidence="6">
    <location>
        <begin position="110"/>
        <end position="162"/>
    </location>
</feature>
<dbReference type="InterPro" id="IPR039425">
    <property type="entry name" value="RNA_pol_sigma-70-like"/>
</dbReference>
<evidence type="ECO:0000259" key="6">
    <source>
        <dbReference type="Pfam" id="PF08281"/>
    </source>
</evidence>
<comment type="similarity">
    <text evidence="1">Belongs to the sigma-70 factor family. ECF subfamily.</text>
</comment>
<evidence type="ECO:0000256" key="4">
    <source>
        <dbReference type="ARBA" id="ARBA00023163"/>
    </source>
</evidence>
<organism evidence="7 8">
    <name type="scientific">Methylophilus aquaticus</name>
    <dbReference type="NCBI Taxonomy" id="1971610"/>
    <lineage>
        <taxon>Bacteria</taxon>
        <taxon>Pseudomonadati</taxon>
        <taxon>Pseudomonadota</taxon>
        <taxon>Betaproteobacteria</taxon>
        <taxon>Nitrosomonadales</taxon>
        <taxon>Methylophilaceae</taxon>
        <taxon>Methylophilus</taxon>
    </lineage>
</organism>
<dbReference type="SUPFAM" id="SSF88946">
    <property type="entry name" value="Sigma2 domain of RNA polymerase sigma factors"/>
    <property type="match status" value="1"/>
</dbReference>
<accession>A0ABT9JXR2</accession>
<dbReference type="InterPro" id="IPR014284">
    <property type="entry name" value="RNA_pol_sigma-70_dom"/>
</dbReference>
<dbReference type="InterPro" id="IPR013325">
    <property type="entry name" value="RNA_pol_sigma_r2"/>
</dbReference>
<gene>
    <name evidence="7" type="ORF">Q9291_12750</name>
</gene>
<sequence>MLTPVQSAEFDRLYLGHHAWLQRWFCKKLGCTFQAADLTQDTFVRLLLKQVEQHHFTTPHFYLLHIAKGLLVDHWRRQSLEKSYLDALLLQEPSQTSSLEVQAILLETLLEVDAMLDSLPLKVRKAFLFAQIDGLTYREIAELLTVSERMVKKYMASAMMHCLQYKRSMEML</sequence>
<dbReference type="SUPFAM" id="SSF88659">
    <property type="entry name" value="Sigma3 and sigma4 domains of RNA polymerase sigma factors"/>
    <property type="match status" value="1"/>
</dbReference>
<comment type="caution">
    <text evidence="7">The sequence shown here is derived from an EMBL/GenBank/DDBJ whole genome shotgun (WGS) entry which is preliminary data.</text>
</comment>
<dbReference type="Proteomes" id="UP001225906">
    <property type="component" value="Unassembled WGS sequence"/>
</dbReference>
<keyword evidence="4" id="KW-0804">Transcription</keyword>
<keyword evidence="8" id="KW-1185">Reference proteome</keyword>
<proteinExistence type="inferred from homology"/>
<dbReference type="Gene3D" id="1.10.1740.10">
    <property type="match status" value="1"/>
</dbReference>
<dbReference type="EMBL" id="JAVCAP010000031">
    <property type="protein sequence ID" value="MDP8568720.1"/>
    <property type="molecule type" value="Genomic_DNA"/>
</dbReference>
<protein>
    <submittedName>
        <fullName evidence="7">Sigma-70 family RNA polymerase sigma factor</fullName>
    </submittedName>
</protein>